<keyword evidence="3" id="KW-1185">Reference proteome</keyword>
<organism evidence="2 3">
    <name type="scientific">Xanthoceras sorbifolium</name>
    <dbReference type="NCBI Taxonomy" id="99658"/>
    <lineage>
        <taxon>Eukaryota</taxon>
        <taxon>Viridiplantae</taxon>
        <taxon>Streptophyta</taxon>
        <taxon>Embryophyta</taxon>
        <taxon>Tracheophyta</taxon>
        <taxon>Spermatophyta</taxon>
        <taxon>Magnoliopsida</taxon>
        <taxon>eudicotyledons</taxon>
        <taxon>Gunneridae</taxon>
        <taxon>Pentapetalae</taxon>
        <taxon>rosids</taxon>
        <taxon>malvids</taxon>
        <taxon>Sapindales</taxon>
        <taxon>Sapindaceae</taxon>
        <taxon>Xanthoceroideae</taxon>
        <taxon>Xanthoceras</taxon>
    </lineage>
</organism>
<sequence length="93" mass="10297">MGHMISDRKRSRQRISVEVAKTSFIQGQAEDVLNAHTVEKWVIGSKLVMNSMDGNQVVGISKAQLQQLLSRLDNKNEGSSSQANAVTSQWRKG</sequence>
<dbReference type="EMBL" id="JAFEMO010000004">
    <property type="protein sequence ID" value="KAH7571542.1"/>
    <property type="molecule type" value="Genomic_DNA"/>
</dbReference>
<dbReference type="Proteomes" id="UP000827721">
    <property type="component" value="Unassembled WGS sequence"/>
</dbReference>
<gene>
    <name evidence="2" type="ORF">JRO89_XS04G0075600</name>
</gene>
<accession>A0ABQ8I598</accession>
<evidence type="ECO:0000313" key="3">
    <source>
        <dbReference type="Proteomes" id="UP000827721"/>
    </source>
</evidence>
<reference evidence="2 3" key="1">
    <citation type="submission" date="2021-02" db="EMBL/GenBank/DDBJ databases">
        <title>Plant Genome Project.</title>
        <authorList>
            <person name="Zhang R.-G."/>
        </authorList>
    </citation>
    <scope>NUCLEOTIDE SEQUENCE [LARGE SCALE GENOMIC DNA]</scope>
    <source>
        <tissue evidence="2">Leaves</tissue>
    </source>
</reference>
<evidence type="ECO:0000256" key="1">
    <source>
        <dbReference type="SAM" id="MobiDB-lite"/>
    </source>
</evidence>
<protein>
    <submittedName>
        <fullName evidence="2">Uncharacterized protein</fullName>
    </submittedName>
</protein>
<comment type="caution">
    <text evidence="2">The sequence shown here is derived from an EMBL/GenBank/DDBJ whole genome shotgun (WGS) entry which is preliminary data.</text>
</comment>
<feature type="region of interest" description="Disordered" evidence="1">
    <location>
        <begin position="71"/>
        <end position="93"/>
    </location>
</feature>
<evidence type="ECO:0000313" key="2">
    <source>
        <dbReference type="EMBL" id="KAH7571542.1"/>
    </source>
</evidence>
<proteinExistence type="predicted"/>
<name>A0ABQ8I598_9ROSI</name>
<feature type="compositionally biased region" description="Polar residues" evidence="1">
    <location>
        <begin position="77"/>
        <end position="93"/>
    </location>
</feature>